<dbReference type="GO" id="GO:0005576">
    <property type="term" value="C:extracellular region"/>
    <property type="evidence" value="ECO:0007669"/>
    <property type="project" value="UniProtKB-SubCell"/>
</dbReference>
<dbReference type="EMBL" id="JAODUO010000752">
    <property type="protein sequence ID" value="KAK2175075.1"/>
    <property type="molecule type" value="Genomic_DNA"/>
</dbReference>
<accession>A0AAD9NM55</accession>
<dbReference type="SMART" id="SM00181">
    <property type="entry name" value="EGF"/>
    <property type="match status" value="1"/>
</dbReference>
<keyword evidence="6" id="KW-0325">Glycoprotein</keyword>
<evidence type="ECO:0000256" key="2">
    <source>
        <dbReference type="ARBA" id="ARBA00022525"/>
    </source>
</evidence>
<dbReference type="InterPro" id="IPR002035">
    <property type="entry name" value="VWF_A"/>
</dbReference>
<dbReference type="PRINTS" id="PR00453">
    <property type="entry name" value="VWFADOMAIN"/>
</dbReference>
<keyword evidence="2" id="KW-0964">Secreted</keyword>
<dbReference type="CDD" id="cd01450">
    <property type="entry name" value="vWFA_subfamily_ECM"/>
    <property type="match status" value="1"/>
</dbReference>
<dbReference type="SMART" id="SM00179">
    <property type="entry name" value="EGF_CA"/>
    <property type="match status" value="1"/>
</dbReference>
<dbReference type="GO" id="GO:0005509">
    <property type="term" value="F:calcium ion binding"/>
    <property type="evidence" value="ECO:0007669"/>
    <property type="project" value="InterPro"/>
</dbReference>
<dbReference type="InterPro" id="IPR000742">
    <property type="entry name" value="EGF"/>
</dbReference>
<dbReference type="Gene3D" id="3.40.50.410">
    <property type="entry name" value="von Willebrand factor, type A domain"/>
    <property type="match status" value="1"/>
</dbReference>
<evidence type="ECO:0000256" key="1">
    <source>
        <dbReference type="ARBA" id="ARBA00004613"/>
    </source>
</evidence>
<dbReference type="PROSITE" id="PS50234">
    <property type="entry name" value="VWFA"/>
    <property type="match status" value="1"/>
</dbReference>
<comment type="caution">
    <text evidence="8">The sequence shown here is derived from an EMBL/GenBank/DDBJ whole genome shotgun (WGS) entry which is preliminary data.</text>
</comment>
<evidence type="ECO:0000256" key="4">
    <source>
        <dbReference type="ARBA" id="ARBA00022737"/>
    </source>
</evidence>
<sequence>MCPGCGGSHPQVPNVKGARERIHAPPLPQQQMLGFLESVESAVSTRRKHGSQHEDQASSTLRFRRWVCLAYDFGDKCIKNECARNNGGCSQLCVDTDSTYYCSCRPGYRLENPPLHETCPGACESYLADIVFVIDSSGSIRDQNPKDGSYDNWELLLNFMVKIVDMLNIGSNQVRLGAVKFSTYAESVFHLNQYSDKTSLKAAIEDINYLDGLTNTSGGIRFMNDVEFRSGNGDRPNIQNIAIIITDGVSTHDVAQTVPEAIRARNRGIKIYSVGITKGINEKELREMSSMPQQENKDYFKAADFRSLEKVALAIMNDACDNSRLFCGDVNTKERMCFCRHDNECDVRPTNGTQCFGKK</sequence>
<dbReference type="PANTHER" id="PTHR24020:SF84">
    <property type="entry name" value="VWFA DOMAIN-CONTAINING PROTEIN"/>
    <property type="match status" value="1"/>
</dbReference>
<proteinExistence type="predicted"/>
<dbReference type="FunFam" id="3.40.50.410:FF:000004">
    <property type="entry name" value="collagen alpha-6(VI) chain"/>
    <property type="match status" value="1"/>
</dbReference>
<keyword evidence="4" id="KW-0677">Repeat</keyword>
<evidence type="ECO:0000256" key="5">
    <source>
        <dbReference type="ARBA" id="ARBA00023157"/>
    </source>
</evidence>
<keyword evidence="9" id="KW-1185">Reference proteome</keyword>
<protein>
    <recommendedName>
        <fullName evidence="7">VWFA domain-containing protein</fullName>
    </recommendedName>
</protein>
<keyword evidence="5" id="KW-1015">Disulfide bond</keyword>
<comment type="subcellular location">
    <subcellularLocation>
        <location evidence="1">Secreted</location>
    </subcellularLocation>
</comment>
<evidence type="ECO:0000313" key="9">
    <source>
        <dbReference type="Proteomes" id="UP001209878"/>
    </source>
</evidence>
<name>A0AAD9NM55_RIDPI</name>
<dbReference type="Proteomes" id="UP001209878">
    <property type="component" value="Unassembled WGS sequence"/>
</dbReference>
<evidence type="ECO:0000259" key="7">
    <source>
        <dbReference type="PROSITE" id="PS50234"/>
    </source>
</evidence>
<dbReference type="InterPro" id="IPR036465">
    <property type="entry name" value="vWFA_dom_sf"/>
</dbReference>
<organism evidence="8 9">
    <name type="scientific">Ridgeia piscesae</name>
    <name type="common">Tubeworm</name>
    <dbReference type="NCBI Taxonomy" id="27915"/>
    <lineage>
        <taxon>Eukaryota</taxon>
        <taxon>Metazoa</taxon>
        <taxon>Spiralia</taxon>
        <taxon>Lophotrochozoa</taxon>
        <taxon>Annelida</taxon>
        <taxon>Polychaeta</taxon>
        <taxon>Sedentaria</taxon>
        <taxon>Canalipalpata</taxon>
        <taxon>Sabellida</taxon>
        <taxon>Siboglinidae</taxon>
        <taxon>Ridgeia</taxon>
    </lineage>
</organism>
<gene>
    <name evidence="8" type="ORF">NP493_752g00002</name>
</gene>
<feature type="domain" description="VWFA" evidence="7">
    <location>
        <begin position="129"/>
        <end position="315"/>
    </location>
</feature>
<dbReference type="SMART" id="SM00327">
    <property type="entry name" value="VWA"/>
    <property type="match status" value="1"/>
</dbReference>
<dbReference type="PANTHER" id="PTHR24020">
    <property type="entry name" value="COLLAGEN ALPHA"/>
    <property type="match status" value="1"/>
</dbReference>
<dbReference type="CDD" id="cd00054">
    <property type="entry name" value="EGF_CA"/>
    <property type="match status" value="1"/>
</dbReference>
<evidence type="ECO:0000256" key="3">
    <source>
        <dbReference type="ARBA" id="ARBA00022729"/>
    </source>
</evidence>
<keyword evidence="3" id="KW-0732">Signal</keyword>
<evidence type="ECO:0000256" key="6">
    <source>
        <dbReference type="ARBA" id="ARBA00023180"/>
    </source>
</evidence>
<dbReference type="AlphaFoldDB" id="A0AAD9NM55"/>
<evidence type="ECO:0000313" key="8">
    <source>
        <dbReference type="EMBL" id="KAK2175075.1"/>
    </source>
</evidence>
<dbReference type="Pfam" id="PF14670">
    <property type="entry name" value="FXa_inhibition"/>
    <property type="match status" value="1"/>
</dbReference>
<dbReference type="SUPFAM" id="SSF53300">
    <property type="entry name" value="vWA-like"/>
    <property type="match status" value="1"/>
</dbReference>
<dbReference type="InterPro" id="IPR001881">
    <property type="entry name" value="EGF-like_Ca-bd_dom"/>
</dbReference>
<dbReference type="InterPro" id="IPR050525">
    <property type="entry name" value="ECM_Assembly_Org"/>
</dbReference>
<reference evidence="8" key="1">
    <citation type="journal article" date="2023" name="Mol. Biol. Evol.">
        <title>Third-Generation Sequencing Reveals the Adaptive Role of the Epigenome in Three Deep-Sea Polychaetes.</title>
        <authorList>
            <person name="Perez M."/>
            <person name="Aroh O."/>
            <person name="Sun Y."/>
            <person name="Lan Y."/>
            <person name="Juniper S.K."/>
            <person name="Young C.R."/>
            <person name="Angers B."/>
            <person name="Qian P.Y."/>
        </authorList>
    </citation>
    <scope>NUCLEOTIDE SEQUENCE</scope>
    <source>
        <strain evidence="8">R07B-5</strain>
    </source>
</reference>
<dbReference type="Pfam" id="PF00092">
    <property type="entry name" value="VWA"/>
    <property type="match status" value="1"/>
</dbReference>
<dbReference type="Gene3D" id="2.10.25.10">
    <property type="entry name" value="Laminin"/>
    <property type="match status" value="1"/>
</dbReference>